<dbReference type="Proteomes" id="UP000800036">
    <property type="component" value="Unassembled WGS sequence"/>
</dbReference>
<evidence type="ECO:0000313" key="3">
    <source>
        <dbReference type="Proteomes" id="UP000800036"/>
    </source>
</evidence>
<dbReference type="EMBL" id="ML976693">
    <property type="protein sequence ID" value="KAF1971351.1"/>
    <property type="molecule type" value="Genomic_DNA"/>
</dbReference>
<feature type="compositionally biased region" description="Gly residues" evidence="1">
    <location>
        <begin position="60"/>
        <end position="74"/>
    </location>
</feature>
<name>A0A6A5V283_9PLEO</name>
<protein>
    <submittedName>
        <fullName evidence="2">Uncharacterized protein</fullName>
    </submittedName>
</protein>
<organism evidence="2 3">
    <name type="scientific">Bimuria novae-zelandiae CBS 107.79</name>
    <dbReference type="NCBI Taxonomy" id="1447943"/>
    <lineage>
        <taxon>Eukaryota</taxon>
        <taxon>Fungi</taxon>
        <taxon>Dikarya</taxon>
        <taxon>Ascomycota</taxon>
        <taxon>Pezizomycotina</taxon>
        <taxon>Dothideomycetes</taxon>
        <taxon>Pleosporomycetidae</taxon>
        <taxon>Pleosporales</taxon>
        <taxon>Massarineae</taxon>
        <taxon>Didymosphaeriaceae</taxon>
        <taxon>Bimuria</taxon>
    </lineage>
</organism>
<proteinExistence type="predicted"/>
<feature type="non-terminal residue" evidence="2">
    <location>
        <position position="92"/>
    </location>
</feature>
<evidence type="ECO:0000313" key="2">
    <source>
        <dbReference type="EMBL" id="KAF1971351.1"/>
    </source>
</evidence>
<sequence length="92" mass="9978">MNGRWVIVVDNVNDAETFFLSRQSRRSETRRERIDTAGHVPTTKPQRSGAEHLAEQRCGGQAGGGLQQDQGGAGDGRERRPAAAPQQAVRPA</sequence>
<feature type="compositionally biased region" description="Low complexity" evidence="1">
    <location>
        <begin position="82"/>
        <end position="92"/>
    </location>
</feature>
<keyword evidence="3" id="KW-1185">Reference proteome</keyword>
<evidence type="ECO:0000256" key="1">
    <source>
        <dbReference type="SAM" id="MobiDB-lite"/>
    </source>
</evidence>
<accession>A0A6A5V283</accession>
<reference evidence="2" key="1">
    <citation type="journal article" date="2020" name="Stud. Mycol.">
        <title>101 Dothideomycetes genomes: a test case for predicting lifestyles and emergence of pathogens.</title>
        <authorList>
            <person name="Haridas S."/>
            <person name="Albert R."/>
            <person name="Binder M."/>
            <person name="Bloem J."/>
            <person name="Labutti K."/>
            <person name="Salamov A."/>
            <person name="Andreopoulos B."/>
            <person name="Baker S."/>
            <person name="Barry K."/>
            <person name="Bills G."/>
            <person name="Bluhm B."/>
            <person name="Cannon C."/>
            <person name="Castanera R."/>
            <person name="Culley D."/>
            <person name="Daum C."/>
            <person name="Ezra D."/>
            <person name="Gonzalez J."/>
            <person name="Henrissat B."/>
            <person name="Kuo A."/>
            <person name="Liang C."/>
            <person name="Lipzen A."/>
            <person name="Lutzoni F."/>
            <person name="Magnuson J."/>
            <person name="Mondo S."/>
            <person name="Nolan M."/>
            <person name="Ohm R."/>
            <person name="Pangilinan J."/>
            <person name="Park H.-J."/>
            <person name="Ramirez L."/>
            <person name="Alfaro M."/>
            <person name="Sun H."/>
            <person name="Tritt A."/>
            <person name="Yoshinaga Y."/>
            <person name="Zwiers L.-H."/>
            <person name="Turgeon B."/>
            <person name="Goodwin S."/>
            <person name="Spatafora J."/>
            <person name="Crous P."/>
            <person name="Grigoriev I."/>
        </authorList>
    </citation>
    <scope>NUCLEOTIDE SEQUENCE</scope>
    <source>
        <strain evidence="2">CBS 107.79</strain>
    </source>
</reference>
<gene>
    <name evidence="2" type="ORF">BU23DRAFT_555884</name>
</gene>
<feature type="compositionally biased region" description="Basic and acidic residues" evidence="1">
    <location>
        <begin position="25"/>
        <end position="36"/>
    </location>
</feature>
<feature type="region of interest" description="Disordered" evidence="1">
    <location>
        <begin position="21"/>
        <end position="92"/>
    </location>
</feature>
<dbReference type="AlphaFoldDB" id="A0A6A5V283"/>